<dbReference type="SUPFAM" id="SSF53300">
    <property type="entry name" value="vWA-like"/>
    <property type="match status" value="1"/>
</dbReference>
<dbReference type="Proteomes" id="UP001161409">
    <property type="component" value="Unassembled WGS sequence"/>
</dbReference>
<dbReference type="InterPro" id="IPR036465">
    <property type="entry name" value="vWFA_dom_sf"/>
</dbReference>
<dbReference type="PANTHER" id="PTHR39338:SF6">
    <property type="entry name" value="BLL5662 PROTEIN"/>
    <property type="match status" value="1"/>
</dbReference>
<sequence>MTAPADNNGTFAENIIHFARTLRRAGLPVGPGRVIEAIRAVECAGIERRDDFYWTLHAVFVNRHDQWPLFDQAFHIFWRNPDILKRMMDMMLPTNYLDTGPGDANQISKRLSQALAPSEAPDRPDEEQTQEIDIHAELTASESELLQSKDFESMSGEELEAAKKAMQTLRLPIRECPIRRTKPSPMGRVDMRRTLRAAQRSGGDIIPLRHKAPARRHPPLVILCDISGSMTQYSRMLLHFMHALTNDRDRVHTFVFGTRLTNITRYMRFRDVDDALDAVSEKVEDWSGGTRIGSTVAEFNKFWSRRVLGQGAVVLFISDGLDRDTGDGLSTQMERLHKSCRQLIWLNPLLRYEGFEPKARGIRAILPHVDIFRTVHNLQSLQELSEILSRPDAASPFPSSSFQERKETA</sequence>
<dbReference type="InterPro" id="IPR008912">
    <property type="entry name" value="Uncharacterised_CoxE"/>
</dbReference>
<keyword evidence="2" id="KW-1185">Reference proteome</keyword>
<proteinExistence type="predicted"/>
<comment type="caution">
    <text evidence="1">The sequence shown here is derived from an EMBL/GenBank/DDBJ whole genome shotgun (WGS) entry which is preliminary data.</text>
</comment>
<dbReference type="InterPro" id="IPR011195">
    <property type="entry name" value="UCP010256"/>
</dbReference>
<dbReference type="PIRSF" id="PIRSF010256">
    <property type="entry name" value="CoxE_vWa"/>
    <property type="match status" value="1"/>
</dbReference>
<accession>A0ABQ5U4L3</accession>
<dbReference type="Pfam" id="PF05762">
    <property type="entry name" value="VWA_CoxE"/>
    <property type="match status" value="1"/>
</dbReference>
<reference evidence="1" key="2">
    <citation type="submission" date="2023-01" db="EMBL/GenBank/DDBJ databases">
        <title>Draft genome sequence of Sneathiella chinensis strain NBRC 103408.</title>
        <authorList>
            <person name="Sun Q."/>
            <person name="Mori K."/>
        </authorList>
    </citation>
    <scope>NUCLEOTIDE SEQUENCE</scope>
    <source>
        <strain evidence="1">NBRC 103408</strain>
    </source>
</reference>
<dbReference type="EMBL" id="BSNF01000008">
    <property type="protein sequence ID" value="GLQ07084.1"/>
    <property type="molecule type" value="Genomic_DNA"/>
</dbReference>
<dbReference type="RefSeq" id="WP_284347851.1">
    <property type="nucleotide sequence ID" value="NZ_BSNF01000008.1"/>
</dbReference>
<evidence type="ECO:0000313" key="1">
    <source>
        <dbReference type="EMBL" id="GLQ07084.1"/>
    </source>
</evidence>
<reference evidence="1" key="1">
    <citation type="journal article" date="2014" name="Int. J. Syst. Evol. Microbiol.">
        <title>Complete genome of a new Firmicutes species belonging to the dominant human colonic microbiota ('Ruminococcus bicirculans') reveals two chromosomes and a selective capacity to utilize plant glucans.</title>
        <authorList>
            <consortium name="NISC Comparative Sequencing Program"/>
            <person name="Wegmann U."/>
            <person name="Louis P."/>
            <person name="Goesmann A."/>
            <person name="Henrissat B."/>
            <person name="Duncan S.H."/>
            <person name="Flint H.J."/>
        </authorList>
    </citation>
    <scope>NUCLEOTIDE SEQUENCE</scope>
    <source>
        <strain evidence="1">NBRC 103408</strain>
    </source>
</reference>
<organism evidence="1 2">
    <name type="scientific">Sneathiella chinensis</name>
    <dbReference type="NCBI Taxonomy" id="349750"/>
    <lineage>
        <taxon>Bacteria</taxon>
        <taxon>Pseudomonadati</taxon>
        <taxon>Pseudomonadota</taxon>
        <taxon>Alphaproteobacteria</taxon>
        <taxon>Sneathiellales</taxon>
        <taxon>Sneathiellaceae</taxon>
        <taxon>Sneathiella</taxon>
    </lineage>
</organism>
<dbReference type="CDD" id="cd00198">
    <property type="entry name" value="vWFA"/>
    <property type="match status" value="1"/>
</dbReference>
<protein>
    <submittedName>
        <fullName evidence="1">VWA domain-containing protein</fullName>
    </submittedName>
</protein>
<name>A0ABQ5U4L3_9PROT</name>
<evidence type="ECO:0000313" key="2">
    <source>
        <dbReference type="Proteomes" id="UP001161409"/>
    </source>
</evidence>
<dbReference type="PANTHER" id="PTHR39338">
    <property type="entry name" value="BLL5662 PROTEIN-RELATED"/>
    <property type="match status" value="1"/>
</dbReference>
<dbReference type="Gene3D" id="3.40.50.410">
    <property type="entry name" value="von Willebrand factor, type A domain"/>
    <property type="match status" value="1"/>
</dbReference>
<gene>
    <name evidence="1" type="ORF">GCM10007924_23050</name>
</gene>